<accession>T1ITE0</accession>
<reference evidence="2" key="1">
    <citation type="submission" date="2011-05" db="EMBL/GenBank/DDBJ databases">
        <authorList>
            <person name="Richards S.R."/>
            <person name="Qu J."/>
            <person name="Jiang H."/>
            <person name="Jhangiani S.N."/>
            <person name="Agravi P."/>
            <person name="Goodspeed R."/>
            <person name="Gross S."/>
            <person name="Mandapat C."/>
            <person name="Jackson L."/>
            <person name="Mathew T."/>
            <person name="Pu L."/>
            <person name="Thornton R."/>
            <person name="Saada N."/>
            <person name="Wilczek-Boney K.B."/>
            <person name="Lee S."/>
            <person name="Kovar C."/>
            <person name="Wu Y."/>
            <person name="Scherer S.E."/>
            <person name="Worley K.C."/>
            <person name="Muzny D.M."/>
            <person name="Gibbs R."/>
        </authorList>
    </citation>
    <scope>NUCLEOTIDE SEQUENCE</scope>
    <source>
        <strain evidence="2">Brora</strain>
    </source>
</reference>
<dbReference type="SUPFAM" id="SSF56672">
    <property type="entry name" value="DNA/RNA polymerases"/>
    <property type="match status" value="1"/>
</dbReference>
<dbReference type="GO" id="GO:0071897">
    <property type="term" value="P:DNA biosynthetic process"/>
    <property type="evidence" value="ECO:0007669"/>
    <property type="project" value="UniProtKB-ARBA"/>
</dbReference>
<dbReference type="HOGENOM" id="CLU_1779759_0_0_1"/>
<dbReference type="PANTHER" id="PTHR33568:SF3">
    <property type="entry name" value="DNA-DIRECTED DNA POLYMERASE"/>
    <property type="match status" value="1"/>
</dbReference>
<evidence type="ECO:0000313" key="2">
    <source>
        <dbReference type="Proteomes" id="UP000014500"/>
    </source>
</evidence>
<dbReference type="EnsemblMetazoa" id="SMAR004386-RA">
    <property type="protein sequence ID" value="SMAR004386-PA"/>
    <property type="gene ID" value="SMAR004386"/>
</dbReference>
<evidence type="ECO:0000313" key="1">
    <source>
        <dbReference type="EnsemblMetazoa" id="SMAR004386-PA"/>
    </source>
</evidence>
<dbReference type="PhylomeDB" id="T1ITE0"/>
<dbReference type="EMBL" id="JH431479">
    <property type="status" value="NOT_ANNOTATED_CDS"/>
    <property type="molecule type" value="Genomic_DNA"/>
</dbReference>
<dbReference type="AlphaFoldDB" id="T1ITE0"/>
<dbReference type="Proteomes" id="UP000014500">
    <property type="component" value="Unassembled WGS sequence"/>
</dbReference>
<dbReference type="STRING" id="126957.T1ITE0"/>
<name>T1ITE0_STRMM</name>
<reference evidence="1" key="2">
    <citation type="submission" date="2015-02" db="UniProtKB">
        <authorList>
            <consortium name="EnsemblMetazoa"/>
        </authorList>
    </citation>
    <scope>IDENTIFICATION</scope>
</reference>
<sequence length="146" mass="16715">MNIQGLIKATVLPPFQLYHPVLPFCYQQKLYFPLCRQCVIDQCSKCQHDAKQRSITGTWVSLELQKAVQVGYVIVKLQEAWHFNKVSKFDQDRNVFLTLKQQASGYPADCIDEEAYTAFHSAMECANVVVIIGQMCLSVSDLYWSD</sequence>
<keyword evidence="2" id="KW-1185">Reference proteome</keyword>
<organism evidence="1 2">
    <name type="scientific">Strigamia maritima</name>
    <name type="common">European centipede</name>
    <name type="synonym">Geophilus maritimus</name>
    <dbReference type="NCBI Taxonomy" id="126957"/>
    <lineage>
        <taxon>Eukaryota</taxon>
        <taxon>Metazoa</taxon>
        <taxon>Ecdysozoa</taxon>
        <taxon>Arthropoda</taxon>
        <taxon>Myriapoda</taxon>
        <taxon>Chilopoda</taxon>
        <taxon>Pleurostigmophora</taxon>
        <taxon>Geophilomorpha</taxon>
        <taxon>Linotaeniidae</taxon>
        <taxon>Strigamia</taxon>
    </lineage>
</organism>
<protein>
    <submittedName>
        <fullName evidence="1">Uncharacterized protein</fullName>
    </submittedName>
</protein>
<dbReference type="InterPro" id="IPR043502">
    <property type="entry name" value="DNA/RNA_pol_sf"/>
</dbReference>
<proteinExistence type="predicted"/>
<dbReference type="PANTHER" id="PTHR33568">
    <property type="entry name" value="DNA POLYMERASE"/>
    <property type="match status" value="1"/>
</dbReference>